<keyword evidence="2" id="KW-1185">Reference proteome</keyword>
<dbReference type="EMBL" id="CAJVPM010001055">
    <property type="protein sequence ID" value="CAG8458579.1"/>
    <property type="molecule type" value="Genomic_DNA"/>
</dbReference>
<proteinExistence type="predicted"/>
<name>A0ACA9K8I8_9GLOM</name>
<dbReference type="Proteomes" id="UP000789860">
    <property type="component" value="Unassembled WGS sequence"/>
</dbReference>
<evidence type="ECO:0000313" key="1">
    <source>
        <dbReference type="EMBL" id="CAG8458579.1"/>
    </source>
</evidence>
<comment type="caution">
    <text evidence="1">The sequence shown here is derived from an EMBL/GenBank/DDBJ whole genome shotgun (WGS) entry which is preliminary data.</text>
</comment>
<gene>
    <name evidence="1" type="ORF">SCALOS_LOCUS1512</name>
</gene>
<accession>A0ACA9K8I8</accession>
<protein>
    <submittedName>
        <fullName evidence="1">8567_t:CDS:1</fullName>
    </submittedName>
</protein>
<organism evidence="1 2">
    <name type="scientific">Scutellospora calospora</name>
    <dbReference type="NCBI Taxonomy" id="85575"/>
    <lineage>
        <taxon>Eukaryota</taxon>
        <taxon>Fungi</taxon>
        <taxon>Fungi incertae sedis</taxon>
        <taxon>Mucoromycota</taxon>
        <taxon>Glomeromycotina</taxon>
        <taxon>Glomeromycetes</taxon>
        <taxon>Diversisporales</taxon>
        <taxon>Gigasporaceae</taxon>
        <taxon>Scutellospora</taxon>
    </lineage>
</organism>
<evidence type="ECO:0000313" key="2">
    <source>
        <dbReference type="Proteomes" id="UP000789860"/>
    </source>
</evidence>
<reference evidence="1" key="1">
    <citation type="submission" date="2021-06" db="EMBL/GenBank/DDBJ databases">
        <authorList>
            <person name="Kallberg Y."/>
            <person name="Tangrot J."/>
            <person name="Rosling A."/>
        </authorList>
    </citation>
    <scope>NUCLEOTIDE SEQUENCE</scope>
    <source>
        <strain evidence="1">AU212A</strain>
    </source>
</reference>
<sequence>MKLPHSSKLNRATGHRMAMLRNMVSSLIEHDRIKTTLAKAKEARKLADKEHFKTIPKLFGEMANRYRERDGGYTRIHRIGNRVSDNAPMAVLEYVDAPGDLKYEMLIKQLARRELDPSLKVPTTFNGEGYSPLRKKREFKKWLGRLMAQRKFEKQVEKMLKCKKMSPKDLDREILQEIRNLNIAEERKADMRVKYKLRMKEGISESVKIGRETKRKRSSLRCDCKWRVVLFRNEQGNQWEFRKSVNPQHSEHNHDLTSPEHIPEPWPPNVLQRIADLANSGLSTGDIRSAMQLEFPNLLWDERRFYNRLAEERKKLKIRDTEQRVIDTIALAARLASLACSNREYTDKVHSVLHKAFEDICRCAKIDPSSVFNDNLSTYGDMTVITPSTSSTADIICTYPAGIITVKNIPGQKGRPSKKNLQQLQPNKPIPQSQCQLDQIDNTMSQNILTPPNEHSPQLTQQQINMSLPLQTQTESSPQSNYQNEPLSSQLQQQNDLHFRNELSFPRLQNKDLMLSQLNAQNVLISPHIQNSSTLTPQTQPRMQIPSQSYFHSQEPVTREGMTGLGQFPREPGVDIRIDKFHNMTELETSQKFEMPTTIDNNIDMKFNASSSIVDTSPLVPTIRSQNTIGFNNAPRLENTNTYENITNFASINSRIDTPTPYNQTEVNRIFTSGIQPYNSPTVNRIFTSGIRVPDRMSICQPGYTYNPYYSNQ</sequence>